<dbReference type="AlphaFoldDB" id="A0A2J7THI7"/>
<comment type="caution">
    <text evidence="1">The sequence shown here is derived from an EMBL/GenBank/DDBJ whole genome shotgun (WGS) entry which is preliminary data.</text>
</comment>
<reference evidence="1 2" key="1">
    <citation type="submission" date="2017-10" db="EMBL/GenBank/DDBJ databases">
        <title>Genome announcement of Methylocella silvestris TVC from permafrost.</title>
        <authorList>
            <person name="Wang J."/>
            <person name="Geng K."/>
            <person name="Ul-Haque F."/>
            <person name="Crombie A.T."/>
            <person name="Street L.E."/>
            <person name="Wookey P.A."/>
            <person name="Murrell J.C."/>
            <person name="Pratscher J."/>
        </authorList>
    </citation>
    <scope>NUCLEOTIDE SEQUENCE [LARGE SCALE GENOMIC DNA]</scope>
    <source>
        <strain evidence="1 2">TVC</strain>
    </source>
</reference>
<evidence type="ECO:0000313" key="2">
    <source>
        <dbReference type="Proteomes" id="UP000236286"/>
    </source>
</evidence>
<dbReference type="OrthoDB" id="8450783at2"/>
<dbReference type="RefSeq" id="WP_102843400.1">
    <property type="nucleotide sequence ID" value="NZ_PDZR01000008.1"/>
</dbReference>
<proteinExistence type="predicted"/>
<gene>
    <name evidence="1" type="ORF">CR492_08900</name>
</gene>
<name>A0A2J7THI7_METSI</name>
<accession>A0A2J7THI7</accession>
<organism evidence="1 2">
    <name type="scientific">Methylocella silvestris</name>
    <dbReference type="NCBI Taxonomy" id="199596"/>
    <lineage>
        <taxon>Bacteria</taxon>
        <taxon>Pseudomonadati</taxon>
        <taxon>Pseudomonadota</taxon>
        <taxon>Alphaproteobacteria</taxon>
        <taxon>Hyphomicrobiales</taxon>
        <taxon>Beijerinckiaceae</taxon>
        <taxon>Methylocella</taxon>
    </lineage>
</organism>
<protein>
    <submittedName>
        <fullName evidence="1">Uncharacterized protein</fullName>
    </submittedName>
</protein>
<evidence type="ECO:0000313" key="1">
    <source>
        <dbReference type="EMBL" id="PNG26234.1"/>
    </source>
</evidence>
<dbReference type="EMBL" id="PDZR01000008">
    <property type="protein sequence ID" value="PNG26234.1"/>
    <property type="molecule type" value="Genomic_DNA"/>
</dbReference>
<sequence>MTDPLPIHHLRAALEAQRLTAVEELAAEGGAQTLESLQKLAIIQGALQAVGDEIKAHEIKVGGGGEKPLA</sequence>
<dbReference type="Proteomes" id="UP000236286">
    <property type="component" value="Unassembled WGS sequence"/>
</dbReference>